<comment type="caution">
    <text evidence="2">The sequence shown here is derived from an EMBL/GenBank/DDBJ whole genome shotgun (WGS) entry which is preliminary data.</text>
</comment>
<dbReference type="Proteomes" id="UP000546642">
    <property type="component" value="Unassembled WGS sequence"/>
</dbReference>
<dbReference type="AlphaFoldDB" id="A0A7W9YHF6"/>
<keyword evidence="1" id="KW-0812">Transmembrane</keyword>
<keyword evidence="1" id="KW-1133">Transmembrane helix</keyword>
<feature type="transmembrane region" description="Helical" evidence="1">
    <location>
        <begin position="27"/>
        <end position="48"/>
    </location>
</feature>
<keyword evidence="3" id="KW-1185">Reference proteome</keyword>
<evidence type="ECO:0000256" key="1">
    <source>
        <dbReference type="SAM" id="Phobius"/>
    </source>
</evidence>
<sequence>MTQYIYAMFFMSGWFSWWDTAAYGPNIAGGLAGGLVGGLIALAIALLVSKREVKQYENQRIATRIDALRRSIVDEFAIACDRLLNSSPAECESAFYRANHAATEVLLALREIRPETQNFQWFDQEWKSVHEIYERQLILARVVAKDARTPVVVEPLKSDELDRATGSLTRLTNACHRWALQPVERWSPPRDPKADEIERS</sequence>
<keyword evidence="1" id="KW-0472">Membrane</keyword>
<organism evidence="2 3">
    <name type="scientific">Nocardiopsis mwathae</name>
    <dbReference type="NCBI Taxonomy" id="1472723"/>
    <lineage>
        <taxon>Bacteria</taxon>
        <taxon>Bacillati</taxon>
        <taxon>Actinomycetota</taxon>
        <taxon>Actinomycetes</taxon>
        <taxon>Streptosporangiales</taxon>
        <taxon>Nocardiopsidaceae</taxon>
        <taxon>Nocardiopsis</taxon>
    </lineage>
</organism>
<evidence type="ECO:0000313" key="3">
    <source>
        <dbReference type="Proteomes" id="UP000546642"/>
    </source>
</evidence>
<gene>
    <name evidence="2" type="ORF">HNR23_002252</name>
</gene>
<protein>
    <submittedName>
        <fullName evidence="2">Uncharacterized protein</fullName>
    </submittedName>
</protein>
<name>A0A7W9YHF6_9ACTN</name>
<dbReference type="RefSeq" id="WP_184075525.1">
    <property type="nucleotide sequence ID" value="NZ_JACHDS010000001.1"/>
</dbReference>
<dbReference type="EMBL" id="JACHDS010000001">
    <property type="protein sequence ID" value="MBB6172192.1"/>
    <property type="molecule type" value="Genomic_DNA"/>
</dbReference>
<proteinExistence type="predicted"/>
<reference evidence="2 3" key="1">
    <citation type="submission" date="2020-08" db="EMBL/GenBank/DDBJ databases">
        <title>Sequencing the genomes of 1000 actinobacteria strains.</title>
        <authorList>
            <person name="Klenk H.-P."/>
        </authorList>
    </citation>
    <scope>NUCLEOTIDE SEQUENCE [LARGE SCALE GENOMIC DNA]</scope>
    <source>
        <strain evidence="2 3">DSM 46659</strain>
    </source>
</reference>
<accession>A0A7W9YHF6</accession>
<evidence type="ECO:0000313" key="2">
    <source>
        <dbReference type="EMBL" id="MBB6172192.1"/>
    </source>
</evidence>